<dbReference type="OrthoDB" id="9802121at2"/>
<feature type="transmembrane region" description="Helical" evidence="6">
    <location>
        <begin position="73"/>
        <end position="91"/>
    </location>
</feature>
<dbReference type="KEGG" id="lpv:HYN51_13500"/>
<keyword evidence="5 6" id="KW-0472">Membrane</keyword>
<dbReference type="EMBL" id="CP029185">
    <property type="protein sequence ID" value="AWH89475.1"/>
    <property type="molecule type" value="Genomic_DNA"/>
</dbReference>
<evidence type="ECO:0000256" key="1">
    <source>
        <dbReference type="ARBA" id="ARBA00004141"/>
    </source>
</evidence>
<name>A0A2Y9U0K1_9GAMM</name>
<gene>
    <name evidence="7" type="ORF">HYN51_13500</name>
</gene>
<evidence type="ECO:0000313" key="7">
    <source>
        <dbReference type="EMBL" id="AWH89475.1"/>
    </source>
</evidence>
<dbReference type="AlphaFoldDB" id="A0A2Y9U0K1"/>
<protein>
    <submittedName>
        <fullName evidence="7">DUF423 domain-containing protein</fullName>
    </submittedName>
</protein>
<keyword evidence="4 6" id="KW-1133">Transmembrane helix</keyword>
<proteinExistence type="inferred from homology"/>
<accession>A0A2Y9U0K1</accession>
<dbReference type="PANTHER" id="PTHR43461">
    <property type="entry name" value="TRANSMEMBRANE PROTEIN 256"/>
    <property type="match status" value="1"/>
</dbReference>
<dbReference type="NCBIfam" id="NF008125">
    <property type="entry name" value="PRK10873.1"/>
    <property type="match status" value="1"/>
</dbReference>
<evidence type="ECO:0000313" key="8">
    <source>
        <dbReference type="Proteomes" id="UP000244908"/>
    </source>
</evidence>
<dbReference type="InterPro" id="IPR006696">
    <property type="entry name" value="DUF423"/>
</dbReference>
<keyword evidence="3 6" id="KW-0812">Transmembrane</keyword>
<comment type="subcellular location">
    <subcellularLocation>
        <location evidence="1">Membrane</location>
        <topology evidence="1">Multi-pass membrane protein</topology>
    </subcellularLocation>
</comment>
<dbReference type="GO" id="GO:0005886">
    <property type="term" value="C:plasma membrane"/>
    <property type="evidence" value="ECO:0007669"/>
    <property type="project" value="TreeGrafter"/>
</dbReference>
<comment type="similarity">
    <text evidence="2">Belongs to the UPF0382 family.</text>
</comment>
<keyword evidence="8" id="KW-1185">Reference proteome</keyword>
<evidence type="ECO:0000256" key="3">
    <source>
        <dbReference type="ARBA" id="ARBA00022692"/>
    </source>
</evidence>
<organism evidence="7 8">
    <name type="scientific">Limnobaculum parvum</name>
    <dbReference type="NCBI Taxonomy" id="2172103"/>
    <lineage>
        <taxon>Bacteria</taxon>
        <taxon>Pseudomonadati</taxon>
        <taxon>Pseudomonadota</taxon>
        <taxon>Gammaproteobacteria</taxon>
        <taxon>Enterobacterales</taxon>
        <taxon>Budviciaceae</taxon>
        <taxon>Limnobaculum</taxon>
    </lineage>
</organism>
<evidence type="ECO:0000256" key="5">
    <source>
        <dbReference type="ARBA" id="ARBA00023136"/>
    </source>
</evidence>
<reference evidence="7 8" key="1">
    <citation type="journal article" date="2019" name="Int. J. Syst. Evol. Microbiol.">
        <title>Limnobaculum parvum gen. nov., sp. nov., isolated from a freshwater lake.</title>
        <authorList>
            <person name="Baek C."/>
            <person name="Shin S.K."/>
            <person name="Yi H."/>
        </authorList>
    </citation>
    <scope>NUCLEOTIDE SEQUENCE [LARGE SCALE GENOMIC DNA]</scope>
    <source>
        <strain evidence="7 8">HYN0051</strain>
    </source>
</reference>
<dbReference type="Proteomes" id="UP000244908">
    <property type="component" value="Chromosome"/>
</dbReference>
<feature type="transmembrane region" description="Helical" evidence="6">
    <location>
        <begin position="43"/>
        <end position="61"/>
    </location>
</feature>
<evidence type="ECO:0000256" key="2">
    <source>
        <dbReference type="ARBA" id="ARBA00009694"/>
    </source>
</evidence>
<evidence type="ECO:0000256" key="4">
    <source>
        <dbReference type="ARBA" id="ARBA00022989"/>
    </source>
</evidence>
<dbReference type="Pfam" id="PF04241">
    <property type="entry name" value="DUF423"/>
    <property type="match status" value="1"/>
</dbReference>
<evidence type="ECO:0000256" key="6">
    <source>
        <dbReference type="SAM" id="Phobius"/>
    </source>
</evidence>
<sequence length="130" mass="14267">MNSRWILVLAAISGFIFVSLGAFGSHGLSKILDVKQIAWLRTGLDYQGIHTLAILALGVAVQLRDNVWFRRSAAFLAIGIVLFSGSLYWLALTSIGMWPYITPLGGFCFLIGWALLLVGALRLSKRLNSE</sequence>
<dbReference type="RefSeq" id="WP_108901519.1">
    <property type="nucleotide sequence ID" value="NZ_CP029185.2"/>
</dbReference>
<feature type="transmembrane region" description="Helical" evidence="6">
    <location>
        <begin position="97"/>
        <end position="121"/>
    </location>
</feature>
<dbReference type="PANTHER" id="PTHR43461:SF1">
    <property type="entry name" value="TRANSMEMBRANE PROTEIN 256"/>
    <property type="match status" value="1"/>
</dbReference>